<organism evidence="1 2">
    <name type="scientific">Halorientalis persicus</name>
    <dbReference type="NCBI Taxonomy" id="1367881"/>
    <lineage>
        <taxon>Archaea</taxon>
        <taxon>Methanobacteriati</taxon>
        <taxon>Methanobacteriota</taxon>
        <taxon>Stenosarchaea group</taxon>
        <taxon>Halobacteria</taxon>
        <taxon>Halobacteriales</taxon>
        <taxon>Haloarculaceae</taxon>
        <taxon>Halorientalis</taxon>
    </lineage>
</organism>
<sequence length="173" mass="18614">METHVYSLNVPVPSSVAALAGELATELPTAHTRDRGRHTLGVKRLGGDGPSEYARLEARTREALAGTTPFDARITGIEIFEEAPVGSSPVVYLNVESPGLRALHEDLCAVFDPVDDIEGEGYSPHVTIARGGDPVAAEQLQAREIDPIEWTVDELVFWDSERITQVSGVSLPA</sequence>
<gene>
    <name evidence="1" type="ORF">SAMN05216388_1003169</name>
</gene>
<keyword evidence="2" id="KW-1185">Reference proteome</keyword>
<keyword evidence="1" id="KW-0436">Ligase</keyword>
<evidence type="ECO:0000313" key="1">
    <source>
        <dbReference type="EMBL" id="SEN46111.1"/>
    </source>
</evidence>
<evidence type="ECO:0000313" key="2">
    <source>
        <dbReference type="Proteomes" id="UP000198775"/>
    </source>
</evidence>
<name>A0A1H8GPQ8_9EURY</name>
<accession>A0A1H8GPQ8</accession>
<proteinExistence type="predicted"/>
<dbReference type="InterPro" id="IPR009097">
    <property type="entry name" value="Cyclic_Pdiesterase"/>
</dbReference>
<dbReference type="Proteomes" id="UP000198775">
    <property type="component" value="Unassembled WGS sequence"/>
</dbReference>
<protein>
    <submittedName>
        <fullName evidence="1">2'-5' RNA ligase</fullName>
    </submittedName>
</protein>
<dbReference type="RefSeq" id="WP_244514932.1">
    <property type="nucleotide sequence ID" value="NZ_FOCX01000003.1"/>
</dbReference>
<dbReference type="Pfam" id="PF13563">
    <property type="entry name" value="2_5_RNA_ligase2"/>
    <property type="match status" value="1"/>
</dbReference>
<reference evidence="2" key="1">
    <citation type="submission" date="2016-10" db="EMBL/GenBank/DDBJ databases">
        <authorList>
            <person name="Varghese N."/>
            <person name="Submissions S."/>
        </authorList>
    </citation>
    <scope>NUCLEOTIDE SEQUENCE [LARGE SCALE GENOMIC DNA]</scope>
    <source>
        <strain evidence="2">IBRC-M 10043</strain>
    </source>
</reference>
<dbReference type="GO" id="GO:0016874">
    <property type="term" value="F:ligase activity"/>
    <property type="evidence" value="ECO:0007669"/>
    <property type="project" value="UniProtKB-KW"/>
</dbReference>
<dbReference type="Gene3D" id="3.90.1140.10">
    <property type="entry name" value="Cyclic phosphodiesterase"/>
    <property type="match status" value="1"/>
</dbReference>
<dbReference type="SUPFAM" id="SSF55144">
    <property type="entry name" value="LigT-like"/>
    <property type="match status" value="1"/>
</dbReference>
<dbReference type="AlphaFoldDB" id="A0A1H8GPQ8"/>
<dbReference type="EMBL" id="FOCX01000003">
    <property type="protein sequence ID" value="SEN46111.1"/>
    <property type="molecule type" value="Genomic_DNA"/>
</dbReference>